<dbReference type="InterPro" id="IPR018383">
    <property type="entry name" value="UPF0324_pro"/>
</dbReference>
<name>A0A1R4JG54_9MICO</name>
<dbReference type="OrthoDB" id="9766798at2"/>
<evidence type="ECO:0000256" key="6">
    <source>
        <dbReference type="ARBA" id="ARBA00023136"/>
    </source>
</evidence>
<evidence type="ECO:0000256" key="4">
    <source>
        <dbReference type="ARBA" id="ARBA00022692"/>
    </source>
</evidence>
<feature type="transmembrane region" description="Helical" evidence="7">
    <location>
        <begin position="36"/>
        <end position="52"/>
    </location>
</feature>
<gene>
    <name evidence="8" type="ORF">FM119_07435</name>
</gene>
<dbReference type="EMBL" id="FUKR01000039">
    <property type="protein sequence ID" value="SJN31181.1"/>
    <property type="molecule type" value="Genomic_DNA"/>
</dbReference>
<comment type="similarity">
    <text evidence="2">Belongs to the UPF0324 family.</text>
</comment>
<dbReference type="PANTHER" id="PTHR30106:SF2">
    <property type="entry name" value="UPF0324 INNER MEMBRANE PROTEIN YEIH"/>
    <property type="match status" value="1"/>
</dbReference>
<feature type="transmembrane region" description="Helical" evidence="7">
    <location>
        <begin position="155"/>
        <end position="176"/>
    </location>
</feature>
<feature type="transmembrane region" description="Helical" evidence="7">
    <location>
        <begin position="253"/>
        <end position="272"/>
    </location>
</feature>
<dbReference type="PANTHER" id="PTHR30106">
    <property type="entry name" value="INNER MEMBRANE PROTEIN YEIH-RELATED"/>
    <property type="match status" value="1"/>
</dbReference>
<keyword evidence="3" id="KW-1003">Cell membrane</keyword>
<feature type="transmembrane region" description="Helical" evidence="7">
    <location>
        <begin position="72"/>
        <end position="90"/>
    </location>
</feature>
<protein>
    <submittedName>
        <fullName evidence="8">Putative membrane protein YeiH</fullName>
    </submittedName>
</protein>
<dbReference type="AlphaFoldDB" id="A0A1R4JG54"/>
<feature type="transmembrane region" description="Helical" evidence="7">
    <location>
        <begin position="313"/>
        <end position="332"/>
    </location>
</feature>
<keyword evidence="5 7" id="KW-1133">Transmembrane helix</keyword>
<evidence type="ECO:0000256" key="3">
    <source>
        <dbReference type="ARBA" id="ARBA00022475"/>
    </source>
</evidence>
<accession>A0A1R4JG54</accession>
<comment type="subcellular location">
    <subcellularLocation>
        <location evidence="1">Cell membrane</location>
        <topology evidence="1">Multi-pass membrane protein</topology>
    </subcellularLocation>
</comment>
<evidence type="ECO:0000256" key="2">
    <source>
        <dbReference type="ARBA" id="ARBA00007977"/>
    </source>
</evidence>
<dbReference type="Pfam" id="PF03601">
    <property type="entry name" value="Cons_hypoth698"/>
    <property type="match status" value="1"/>
</dbReference>
<keyword evidence="9" id="KW-1185">Reference proteome</keyword>
<evidence type="ECO:0000313" key="8">
    <source>
        <dbReference type="EMBL" id="SJN31181.1"/>
    </source>
</evidence>
<feature type="transmembrane region" description="Helical" evidence="7">
    <location>
        <begin position="278"/>
        <end position="301"/>
    </location>
</feature>
<keyword evidence="6 7" id="KW-0472">Membrane</keyword>
<keyword evidence="4 7" id="KW-0812">Transmembrane</keyword>
<dbReference type="RefSeq" id="WP_087137050.1">
    <property type="nucleotide sequence ID" value="NZ_FUKR01000039.1"/>
</dbReference>
<dbReference type="GO" id="GO:0005886">
    <property type="term" value="C:plasma membrane"/>
    <property type="evidence" value="ECO:0007669"/>
    <property type="project" value="UniProtKB-SubCell"/>
</dbReference>
<sequence>MPLTADARALGPGLAVAAGGATAALALAVAVPALPWLSWCVLLGVAVGQLPAARRLLDGPARAGTALASRGLLRIGIVLLGFSVSIPTLLSIGWAGFAGTVLLVVATLAVTVALAALARLPRTEGLLLAAGFSICGASAVAAMGAAIGAKTREQATPVALVTLCGTASIGLLPLLWHPLGLDAAQFGRWVGASVHDVGQVVATAQLAGQAALALALVVKLNRVVLLAPVVAVAGAVHRRRHRRSPAPAGPRPPVVPLFVAGFLAALVVGSVVPLPAAVLTGIATAQSALFALALFCLGAAVRLRELLTQQWRALLVALGAWAFVASAGYLLVRVLT</sequence>
<evidence type="ECO:0000256" key="5">
    <source>
        <dbReference type="ARBA" id="ARBA00022989"/>
    </source>
</evidence>
<dbReference type="Proteomes" id="UP000196778">
    <property type="component" value="Unassembled WGS sequence"/>
</dbReference>
<evidence type="ECO:0000256" key="7">
    <source>
        <dbReference type="SAM" id="Phobius"/>
    </source>
</evidence>
<feature type="transmembrane region" description="Helical" evidence="7">
    <location>
        <begin position="96"/>
        <end position="118"/>
    </location>
</feature>
<organism evidence="8 9">
    <name type="scientific">Mycetocola reblochoni REB411</name>
    <dbReference type="NCBI Taxonomy" id="1255698"/>
    <lineage>
        <taxon>Bacteria</taxon>
        <taxon>Bacillati</taxon>
        <taxon>Actinomycetota</taxon>
        <taxon>Actinomycetes</taxon>
        <taxon>Micrococcales</taxon>
        <taxon>Microbacteriaceae</taxon>
        <taxon>Mycetocola</taxon>
    </lineage>
</organism>
<evidence type="ECO:0000313" key="9">
    <source>
        <dbReference type="Proteomes" id="UP000196778"/>
    </source>
</evidence>
<reference evidence="9" key="1">
    <citation type="submission" date="2017-02" db="EMBL/GenBank/DDBJ databases">
        <authorList>
            <person name="Dridi B."/>
        </authorList>
    </citation>
    <scope>NUCLEOTIDE SEQUENCE [LARGE SCALE GENOMIC DNA]</scope>
    <source>
        <strain evidence="9">EB411</strain>
    </source>
</reference>
<feature type="transmembrane region" description="Helical" evidence="7">
    <location>
        <begin position="125"/>
        <end position="149"/>
    </location>
</feature>
<proteinExistence type="inferred from homology"/>
<evidence type="ECO:0000256" key="1">
    <source>
        <dbReference type="ARBA" id="ARBA00004651"/>
    </source>
</evidence>